<evidence type="ECO:0000313" key="8">
    <source>
        <dbReference type="EMBL" id="CAH0558698.1"/>
    </source>
</evidence>
<evidence type="ECO:0000313" key="9">
    <source>
        <dbReference type="Proteomes" id="UP001154078"/>
    </source>
</evidence>
<dbReference type="PANTHER" id="PTHR23098:SF16">
    <property type="entry name" value="REGULATORY PROTEIN ZESTE"/>
    <property type="match status" value="1"/>
</dbReference>
<comment type="function">
    <text evidence="5">Involved in transvection phenomena (= synapsis-dependent gene expression), where the synaptic pairing of chromosomes carrying genes with which zeste interacts influences the expression of these genes. Zeste binds to DNA and stimulates transcription from a nearby promoter.</text>
</comment>
<evidence type="ECO:0000256" key="2">
    <source>
        <dbReference type="ARBA" id="ARBA00016807"/>
    </source>
</evidence>
<feature type="coiled-coil region" evidence="6">
    <location>
        <begin position="269"/>
        <end position="296"/>
    </location>
</feature>
<keyword evidence="4" id="KW-0804">Transcription</keyword>
<proteinExistence type="predicted"/>
<protein>
    <recommendedName>
        <fullName evidence="2">Regulatory protein zeste</fullName>
    </recommendedName>
</protein>
<dbReference type="EMBL" id="OV121137">
    <property type="protein sequence ID" value="CAH0558698.1"/>
    <property type="molecule type" value="Genomic_DNA"/>
</dbReference>
<dbReference type="Pfam" id="PF13873">
    <property type="entry name" value="Myb_DNA-bind_5"/>
    <property type="match status" value="1"/>
</dbReference>
<keyword evidence="3" id="KW-0805">Transcription regulation</keyword>
<sequence length="300" mass="34025">MCNTEPPKKKARSTTFSSSEEMELINIIGKYAYVIECKQSGKIKWTDKKSVWEKIGKEFNCTSGETFRSVETLKAKYKNLKKDTKKKCADNKMEITKTGGGFADIKILTPVEVKVTELLGGAAVEGLNNNFDSDAVIIEEVEQREEAYGKADVEEYILAAEEVEGSIGTEKNQPSSSQNVLQLSQPNAAMQETEPNDDNNMQLKWSSYSPAMLKSKMHKKLGNSKKAMGTTQPLTGRKPVRLNEQLIQEKIGFVKLQKENCLQEHALKMKVLRLDYKIKKNQLQMLQKQTVRLRRRPKRV</sequence>
<name>A0A9P0BBY9_BRAAE</name>
<evidence type="ECO:0000256" key="3">
    <source>
        <dbReference type="ARBA" id="ARBA00023015"/>
    </source>
</evidence>
<evidence type="ECO:0000256" key="4">
    <source>
        <dbReference type="ARBA" id="ARBA00023163"/>
    </source>
</evidence>
<gene>
    <name evidence="8" type="ORF">MELIAE_LOCUS8971</name>
</gene>
<comment type="subunit">
    <text evidence="1">Self-associates forming complexes of several hundred monomers.</text>
</comment>
<dbReference type="Proteomes" id="UP001154078">
    <property type="component" value="Chromosome 6"/>
</dbReference>
<feature type="domain" description="Myb/SANT-like DNA-binding" evidence="7">
    <location>
        <begin position="12"/>
        <end position="89"/>
    </location>
</feature>
<evidence type="ECO:0000256" key="5">
    <source>
        <dbReference type="ARBA" id="ARBA00025466"/>
    </source>
</evidence>
<organism evidence="8 9">
    <name type="scientific">Brassicogethes aeneus</name>
    <name type="common">Rape pollen beetle</name>
    <name type="synonym">Meligethes aeneus</name>
    <dbReference type="NCBI Taxonomy" id="1431903"/>
    <lineage>
        <taxon>Eukaryota</taxon>
        <taxon>Metazoa</taxon>
        <taxon>Ecdysozoa</taxon>
        <taxon>Arthropoda</taxon>
        <taxon>Hexapoda</taxon>
        <taxon>Insecta</taxon>
        <taxon>Pterygota</taxon>
        <taxon>Neoptera</taxon>
        <taxon>Endopterygota</taxon>
        <taxon>Coleoptera</taxon>
        <taxon>Polyphaga</taxon>
        <taxon>Cucujiformia</taxon>
        <taxon>Nitidulidae</taxon>
        <taxon>Meligethinae</taxon>
        <taxon>Brassicogethes</taxon>
    </lineage>
</organism>
<dbReference type="AlphaFoldDB" id="A0A9P0BBY9"/>
<dbReference type="PANTHER" id="PTHR23098">
    <property type="entry name" value="AGAP001331-PA-RELATED"/>
    <property type="match status" value="1"/>
</dbReference>
<keyword evidence="9" id="KW-1185">Reference proteome</keyword>
<keyword evidence="6" id="KW-0175">Coiled coil</keyword>
<dbReference type="InterPro" id="IPR028002">
    <property type="entry name" value="Myb_DNA-bind_5"/>
</dbReference>
<dbReference type="GO" id="GO:0005634">
    <property type="term" value="C:nucleus"/>
    <property type="evidence" value="ECO:0007669"/>
    <property type="project" value="TreeGrafter"/>
</dbReference>
<evidence type="ECO:0000256" key="6">
    <source>
        <dbReference type="SAM" id="Coils"/>
    </source>
</evidence>
<dbReference type="OrthoDB" id="6783481at2759"/>
<evidence type="ECO:0000256" key="1">
    <source>
        <dbReference type="ARBA" id="ARBA00011764"/>
    </source>
</evidence>
<evidence type="ECO:0000259" key="7">
    <source>
        <dbReference type="Pfam" id="PF13873"/>
    </source>
</evidence>
<accession>A0A9P0BBY9</accession>
<reference evidence="8" key="1">
    <citation type="submission" date="2021-12" db="EMBL/GenBank/DDBJ databases">
        <authorList>
            <person name="King R."/>
        </authorList>
    </citation>
    <scope>NUCLEOTIDE SEQUENCE</scope>
</reference>